<reference evidence="1 2" key="1">
    <citation type="journal article" date="2016" name="Mol. Biol. Evol.">
        <title>Genome-Wide Survey of Gut Fungi (Harpellales) Reveals the First Horizontally Transferred Ubiquitin Gene from a Mosquito Host.</title>
        <authorList>
            <person name="Wang Y."/>
            <person name="White M.M."/>
            <person name="Kvist S."/>
            <person name="Moncalvo J.M."/>
        </authorList>
    </citation>
    <scope>NUCLEOTIDE SEQUENCE [LARGE SCALE GENOMIC DNA]</scope>
    <source>
        <strain evidence="1 2">ALG-7-W6</strain>
    </source>
</reference>
<accession>A0A1R0H175</accession>
<evidence type="ECO:0000313" key="2">
    <source>
        <dbReference type="Proteomes" id="UP000187455"/>
    </source>
</evidence>
<sequence length="106" mass="11696">MPEHIASKTPSVINELDDLGANELCSRIPMICPNGVDSIYIVDPMYISKFPELYLYISTNRSPIDIPSKNWWNDSAIVSVAVSFFGVSPSANPTITECDATLISRM</sequence>
<proteinExistence type="predicted"/>
<dbReference type="Proteomes" id="UP000187455">
    <property type="component" value="Unassembled WGS sequence"/>
</dbReference>
<dbReference type="AlphaFoldDB" id="A0A1R0H175"/>
<dbReference type="EMBL" id="LSSL01001193">
    <property type="protein sequence ID" value="OLY82886.1"/>
    <property type="molecule type" value="Genomic_DNA"/>
</dbReference>
<name>A0A1R0H175_9FUNG</name>
<protein>
    <submittedName>
        <fullName evidence="1">Uncharacterized protein</fullName>
    </submittedName>
</protein>
<gene>
    <name evidence="1" type="ORF">AYI68_g2988</name>
</gene>
<comment type="caution">
    <text evidence="1">The sequence shown here is derived from an EMBL/GenBank/DDBJ whole genome shotgun (WGS) entry which is preliminary data.</text>
</comment>
<keyword evidence="2" id="KW-1185">Reference proteome</keyword>
<organism evidence="1 2">
    <name type="scientific">Smittium mucronatum</name>
    <dbReference type="NCBI Taxonomy" id="133383"/>
    <lineage>
        <taxon>Eukaryota</taxon>
        <taxon>Fungi</taxon>
        <taxon>Fungi incertae sedis</taxon>
        <taxon>Zoopagomycota</taxon>
        <taxon>Kickxellomycotina</taxon>
        <taxon>Harpellomycetes</taxon>
        <taxon>Harpellales</taxon>
        <taxon>Legeriomycetaceae</taxon>
        <taxon>Smittium</taxon>
    </lineage>
</organism>
<evidence type="ECO:0000313" key="1">
    <source>
        <dbReference type="EMBL" id="OLY82886.1"/>
    </source>
</evidence>